<reference evidence="2" key="1">
    <citation type="journal article" date="2014" name="Nat. Genet.">
        <title>Genome of the human hookworm Necator americanus.</title>
        <authorList>
            <person name="Tang Y.T."/>
            <person name="Gao X."/>
            <person name="Rosa B.A."/>
            <person name="Abubucker S."/>
            <person name="Hallsworth-Pepin K."/>
            <person name="Martin J."/>
            <person name="Tyagi R."/>
            <person name="Heizer E."/>
            <person name="Zhang X."/>
            <person name="Bhonagiri-Palsikar V."/>
            <person name="Minx P."/>
            <person name="Warren W.C."/>
            <person name="Wang Q."/>
            <person name="Zhan B."/>
            <person name="Hotez P.J."/>
            <person name="Sternberg P.W."/>
            <person name="Dougall A."/>
            <person name="Gaze S.T."/>
            <person name="Mulvenna J."/>
            <person name="Sotillo J."/>
            <person name="Ranganathan S."/>
            <person name="Rabelo E.M."/>
            <person name="Wilson R.K."/>
            <person name="Felgner P.L."/>
            <person name="Bethony J."/>
            <person name="Hawdon J.M."/>
            <person name="Gasser R.B."/>
            <person name="Loukas A."/>
            <person name="Mitreva M."/>
        </authorList>
    </citation>
    <scope>NUCLEOTIDE SEQUENCE [LARGE SCALE GENOMIC DNA]</scope>
</reference>
<gene>
    <name evidence="1" type="ORF">NECAME_17103</name>
</gene>
<accession>W2TTX8</accession>
<keyword evidence="2" id="KW-1185">Reference proteome</keyword>
<proteinExistence type="predicted"/>
<sequence length="74" mass="8181">MRGKCTVSPLEENNGRTDHGLALHHRIMNKRGSEKLIDVMVLSNSCDIEGIEGMGMGGQFCDEDVGDQISLFRM</sequence>
<dbReference type="KEGG" id="nai:NECAME_17103"/>
<dbReference type="EMBL" id="KI657922">
    <property type="protein sequence ID" value="ETN84556.1"/>
    <property type="molecule type" value="Genomic_DNA"/>
</dbReference>
<evidence type="ECO:0000313" key="1">
    <source>
        <dbReference type="EMBL" id="ETN84556.1"/>
    </source>
</evidence>
<organism evidence="1 2">
    <name type="scientific">Necator americanus</name>
    <name type="common">Human hookworm</name>
    <dbReference type="NCBI Taxonomy" id="51031"/>
    <lineage>
        <taxon>Eukaryota</taxon>
        <taxon>Metazoa</taxon>
        <taxon>Ecdysozoa</taxon>
        <taxon>Nematoda</taxon>
        <taxon>Chromadorea</taxon>
        <taxon>Rhabditida</taxon>
        <taxon>Rhabditina</taxon>
        <taxon>Rhabditomorpha</taxon>
        <taxon>Strongyloidea</taxon>
        <taxon>Ancylostomatidae</taxon>
        <taxon>Bunostominae</taxon>
        <taxon>Necator</taxon>
    </lineage>
</organism>
<dbReference type="Proteomes" id="UP000053676">
    <property type="component" value="Unassembled WGS sequence"/>
</dbReference>
<evidence type="ECO:0000313" key="2">
    <source>
        <dbReference type="Proteomes" id="UP000053676"/>
    </source>
</evidence>
<protein>
    <submittedName>
        <fullName evidence="1">Uncharacterized protein</fullName>
    </submittedName>
</protein>
<name>W2TTX8_NECAM</name>
<dbReference type="AlphaFoldDB" id="W2TTX8"/>